<protein>
    <submittedName>
        <fullName evidence="1">YqzL family protein</fullName>
    </submittedName>
</protein>
<proteinExistence type="predicted"/>
<comment type="caution">
    <text evidence="1">The sequence shown here is derived from an EMBL/GenBank/DDBJ whole genome shotgun (WGS) entry which is preliminary data.</text>
</comment>
<dbReference type="Proteomes" id="UP000538292">
    <property type="component" value="Unassembled WGS sequence"/>
</dbReference>
<dbReference type="EMBL" id="JACEOL010000001">
    <property type="protein sequence ID" value="MBA4600748.1"/>
    <property type="molecule type" value="Genomic_DNA"/>
</dbReference>
<reference evidence="1 2" key="1">
    <citation type="submission" date="2020-07" db="EMBL/GenBank/DDBJ databases">
        <title>Thermoactinomyces phylogeny.</title>
        <authorList>
            <person name="Dunlap C."/>
        </authorList>
    </citation>
    <scope>NUCLEOTIDE SEQUENCE [LARGE SCALE GENOMIC DNA]</scope>
    <source>
        <strain evidence="1 2">AMNI-1</strain>
    </source>
</reference>
<organism evidence="1 2">
    <name type="scientific">Thermoactinomyces mirandus</name>
    <dbReference type="NCBI Taxonomy" id="2756294"/>
    <lineage>
        <taxon>Bacteria</taxon>
        <taxon>Bacillati</taxon>
        <taxon>Bacillota</taxon>
        <taxon>Bacilli</taxon>
        <taxon>Bacillales</taxon>
        <taxon>Thermoactinomycetaceae</taxon>
        <taxon>Thermoactinomyces</taxon>
    </lineage>
</organism>
<dbReference type="InterPro" id="IPR025617">
    <property type="entry name" value="YqzL"/>
</dbReference>
<dbReference type="RefSeq" id="WP_181736543.1">
    <property type="nucleotide sequence ID" value="NZ_JACEOL010000001.1"/>
</dbReference>
<evidence type="ECO:0000313" key="2">
    <source>
        <dbReference type="Proteomes" id="UP000538292"/>
    </source>
</evidence>
<dbReference type="Pfam" id="PF14006">
    <property type="entry name" value="YqzL"/>
    <property type="match status" value="1"/>
</dbReference>
<evidence type="ECO:0000313" key="1">
    <source>
        <dbReference type="EMBL" id="MBA4600748.1"/>
    </source>
</evidence>
<sequence length="44" mass="5140">MRNFVWSCFQVTGSIDAYLLYKNLEAIHESEEQAKEELDEEESG</sequence>
<dbReference type="AlphaFoldDB" id="A0A7W1XP77"/>
<keyword evidence="2" id="KW-1185">Reference proteome</keyword>
<accession>A0A7W1XP77</accession>
<gene>
    <name evidence="1" type="ORF">H2C83_00095</name>
</gene>
<name>A0A7W1XP77_9BACL</name>